<evidence type="ECO:0000256" key="1">
    <source>
        <dbReference type="SAM" id="SignalP"/>
    </source>
</evidence>
<accession>A0A511TCY9</accession>
<reference evidence="3 4" key="1">
    <citation type="submission" date="2016-10" db="EMBL/GenBank/DDBJ databases">
        <authorList>
            <person name="Varghese N."/>
            <person name="Submissions S."/>
        </authorList>
    </citation>
    <scope>NUCLEOTIDE SEQUENCE [LARGE SCALE GENOMIC DNA]</scope>
    <source>
        <strain evidence="3 4">DSM 16525</strain>
    </source>
</reference>
<dbReference type="STRING" id="1334629.MFUL124B02_31940"/>
<name>A0A511TCY9_MYXFU</name>
<dbReference type="PROSITE" id="PS51257">
    <property type="entry name" value="PROKAR_LIPOPROTEIN"/>
    <property type="match status" value="1"/>
</dbReference>
<proteinExistence type="predicted"/>
<dbReference type="Proteomes" id="UP000183760">
    <property type="component" value="Unassembled WGS sequence"/>
</dbReference>
<protein>
    <recommendedName>
        <fullName evidence="6">Lipoprotein</fullName>
    </recommendedName>
</protein>
<evidence type="ECO:0008006" key="6">
    <source>
        <dbReference type="Google" id="ProtNLM"/>
    </source>
</evidence>
<gene>
    <name evidence="2" type="ORF">MFU01_60450</name>
    <name evidence="3" type="ORF">SAMN05443572_102127</name>
</gene>
<dbReference type="EMBL" id="BJXR01000043">
    <property type="protein sequence ID" value="GEN11008.1"/>
    <property type="molecule type" value="Genomic_DNA"/>
</dbReference>
<keyword evidence="4" id="KW-1185">Reference proteome</keyword>
<evidence type="ECO:0000313" key="2">
    <source>
        <dbReference type="EMBL" id="GEN11008.1"/>
    </source>
</evidence>
<evidence type="ECO:0000313" key="5">
    <source>
        <dbReference type="Proteomes" id="UP000321514"/>
    </source>
</evidence>
<dbReference type="OrthoDB" id="5382948at2"/>
<dbReference type="AlphaFoldDB" id="A0A511TCY9"/>
<dbReference type="RefSeq" id="WP_074950324.1">
    <property type="nucleotide sequence ID" value="NZ_BJXR01000043.1"/>
</dbReference>
<feature type="chain" id="PRO_5023058759" description="Lipoprotein" evidence="1">
    <location>
        <begin position="24"/>
        <end position="192"/>
    </location>
</feature>
<comment type="caution">
    <text evidence="2">The sequence shown here is derived from an EMBL/GenBank/DDBJ whole genome shotgun (WGS) entry which is preliminary data.</text>
</comment>
<sequence length="192" mass="21277">MKAMTRHLVVLSLLAVGCGASNEDDGDDTSPGTALACDAVGWCTSWDSDKRPVTDAPALKGGAIPDGLYRLERGSEDARAMLIKGRSVLKVNSLYFNILGTWKVEGSRMVITTTSTCNQTDEEPFKETFRYAFAFKGDTLYLHEDEFEDMPIEAWRKVDQLCEENASFNCKVSNCACSYVSNSSFKDKEMCF</sequence>
<organism evidence="2 5">
    <name type="scientific">Myxococcus fulvus</name>
    <dbReference type="NCBI Taxonomy" id="33"/>
    <lineage>
        <taxon>Bacteria</taxon>
        <taxon>Pseudomonadati</taxon>
        <taxon>Myxococcota</taxon>
        <taxon>Myxococcia</taxon>
        <taxon>Myxococcales</taxon>
        <taxon>Cystobacterineae</taxon>
        <taxon>Myxococcaceae</taxon>
        <taxon>Myxococcus</taxon>
    </lineage>
</organism>
<evidence type="ECO:0000313" key="4">
    <source>
        <dbReference type="Proteomes" id="UP000183760"/>
    </source>
</evidence>
<dbReference type="EMBL" id="FOIB01000002">
    <property type="protein sequence ID" value="SET39464.1"/>
    <property type="molecule type" value="Genomic_DNA"/>
</dbReference>
<evidence type="ECO:0000313" key="3">
    <source>
        <dbReference type="EMBL" id="SET39464.1"/>
    </source>
</evidence>
<keyword evidence="1" id="KW-0732">Signal</keyword>
<reference evidence="2 5" key="2">
    <citation type="submission" date="2019-07" db="EMBL/GenBank/DDBJ databases">
        <title>Whole genome shotgun sequence of Myxococcus fulvus NBRC 100333.</title>
        <authorList>
            <person name="Hosoyama A."/>
            <person name="Uohara A."/>
            <person name="Ohji S."/>
            <person name="Ichikawa N."/>
        </authorList>
    </citation>
    <scope>NUCLEOTIDE SEQUENCE [LARGE SCALE GENOMIC DNA]</scope>
    <source>
        <strain evidence="2 5">NBRC 100333</strain>
    </source>
</reference>
<dbReference type="Proteomes" id="UP000321514">
    <property type="component" value="Unassembled WGS sequence"/>
</dbReference>
<feature type="signal peptide" evidence="1">
    <location>
        <begin position="1"/>
        <end position="23"/>
    </location>
</feature>